<accession>A0A8D8SDC0</accession>
<evidence type="ECO:0000256" key="2">
    <source>
        <dbReference type="ARBA" id="ARBA00022552"/>
    </source>
</evidence>
<feature type="region of interest" description="Disordered" evidence="12">
    <location>
        <begin position="108"/>
        <end position="128"/>
    </location>
</feature>
<feature type="region of interest" description="Disordered" evidence="12">
    <location>
        <begin position="140"/>
        <end position="194"/>
    </location>
</feature>
<dbReference type="PANTHER" id="PTHR22808">
    <property type="entry name" value="NCL1 YEAST -RELATED NOL1/NOP2/FMU SUN DOMAIN-CONTAINING"/>
    <property type="match status" value="1"/>
</dbReference>
<evidence type="ECO:0000256" key="1">
    <source>
        <dbReference type="ARBA" id="ARBA00004173"/>
    </source>
</evidence>
<dbReference type="Gene3D" id="6.20.240.40">
    <property type="match status" value="2"/>
</dbReference>
<dbReference type="InterPro" id="IPR023267">
    <property type="entry name" value="RCMT"/>
</dbReference>
<dbReference type="PANTHER" id="PTHR22808:SF3">
    <property type="entry name" value="5-METHYLCYTOSINE RRNA METHYLTRANSFERASE NSUN4"/>
    <property type="match status" value="1"/>
</dbReference>
<keyword evidence="4 11" id="KW-0808">Transferase</keyword>
<comment type="subcellular location">
    <subcellularLocation>
        <location evidence="1">Mitochondrion</location>
    </subcellularLocation>
</comment>
<feature type="compositionally biased region" description="Basic and acidic residues" evidence="12">
    <location>
        <begin position="147"/>
        <end position="160"/>
    </location>
</feature>
<keyword evidence="8" id="KW-0496">Mitochondrion</keyword>
<keyword evidence="5 11" id="KW-0949">S-adenosyl-L-methionine</keyword>
<dbReference type="InterPro" id="IPR029063">
    <property type="entry name" value="SAM-dependent_MTases_sf"/>
</dbReference>
<keyword evidence="7" id="KW-0809">Transit peptide</keyword>
<name>A0A8D8SDC0_9HEMI</name>
<organism evidence="14">
    <name type="scientific">Cacopsylla melanoneura</name>
    <dbReference type="NCBI Taxonomy" id="428564"/>
    <lineage>
        <taxon>Eukaryota</taxon>
        <taxon>Metazoa</taxon>
        <taxon>Ecdysozoa</taxon>
        <taxon>Arthropoda</taxon>
        <taxon>Hexapoda</taxon>
        <taxon>Insecta</taxon>
        <taxon>Pterygota</taxon>
        <taxon>Neoptera</taxon>
        <taxon>Paraneoptera</taxon>
        <taxon>Hemiptera</taxon>
        <taxon>Sternorrhyncha</taxon>
        <taxon>Psylloidea</taxon>
        <taxon>Psyllidae</taxon>
        <taxon>Psyllinae</taxon>
        <taxon>Cacopsylla</taxon>
    </lineage>
</organism>
<evidence type="ECO:0000259" key="13">
    <source>
        <dbReference type="PROSITE" id="PS51686"/>
    </source>
</evidence>
<feature type="binding site" evidence="11">
    <location>
        <begin position="309"/>
        <end position="315"/>
    </location>
    <ligand>
        <name>S-adenosyl-L-methionine</name>
        <dbReference type="ChEBI" id="CHEBI:59789"/>
    </ligand>
</feature>
<comment type="caution">
    <text evidence="11">Lacks conserved residue(s) required for the propagation of feature annotation.</text>
</comment>
<dbReference type="InterPro" id="IPR001678">
    <property type="entry name" value="MeTrfase_RsmB-F_NOP2_dom"/>
</dbReference>
<evidence type="ECO:0000256" key="8">
    <source>
        <dbReference type="ARBA" id="ARBA00023128"/>
    </source>
</evidence>
<dbReference type="GO" id="GO:0003723">
    <property type="term" value="F:RNA binding"/>
    <property type="evidence" value="ECO:0007669"/>
    <property type="project" value="UniProtKB-UniRule"/>
</dbReference>
<keyword evidence="3 11" id="KW-0489">Methyltransferase</keyword>
<dbReference type="GO" id="GO:0008173">
    <property type="term" value="F:RNA methyltransferase activity"/>
    <property type="evidence" value="ECO:0007669"/>
    <property type="project" value="InterPro"/>
</dbReference>
<proteinExistence type="inferred from homology"/>
<feature type="active site" description="Nucleophile" evidence="11">
    <location>
        <position position="435"/>
    </location>
</feature>
<feature type="binding site" evidence="11">
    <location>
        <position position="334"/>
    </location>
    <ligand>
        <name>S-adenosyl-L-methionine</name>
        <dbReference type="ChEBI" id="CHEBI:59789"/>
    </ligand>
</feature>
<comment type="catalytic activity">
    <reaction evidence="10">
        <text>a cytidine in rRNA + S-adenosyl-L-methionine = a 5-methylcytidine in rRNA + S-adenosyl-L-homocysteine + H(+)</text>
        <dbReference type="Rhea" id="RHEA:61484"/>
        <dbReference type="Rhea" id="RHEA-COMP:15836"/>
        <dbReference type="Rhea" id="RHEA-COMP:15837"/>
        <dbReference type="ChEBI" id="CHEBI:15378"/>
        <dbReference type="ChEBI" id="CHEBI:57856"/>
        <dbReference type="ChEBI" id="CHEBI:59789"/>
        <dbReference type="ChEBI" id="CHEBI:74483"/>
        <dbReference type="ChEBI" id="CHEBI:82748"/>
    </reaction>
</comment>
<keyword evidence="2" id="KW-0698">rRNA processing</keyword>
<dbReference type="PRINTS" id="PR02008">
    <property type="entry name" value="RCMTFAMILY"/>
</dbReference>
<protein>
    <recommendedName>
        <fullName evidence="9">NOL1/NOP2/Sun domain family member 4</fullName>
    </recommendedName>
</protein>
<feature type="domain" description="SAM-dependent MTase RsmB/NOP-type" evidence="13">
    <location>
        <begin position="218"/>
        <end position="509"/>
    </location>
</feature>
<feature type="compositionally biased region" description="Polar residues" evidence="12">
    <location>
        <begin position="180"/>
        <end position="189"/>
    </location>
</feature>
<dbReference type="InterPro" id="IPR049560">
    <property type="entry name" value="MeTrfase_RsmB-F_NOP2_cat"/>
</dbReference>
<evidence type="ECO:0000256" key="3">
    <source>
        <dbReference type="ARBA" id="ARBA00022603"/>
    </source>
</evidence>
<dbReference type="PROSITE" id="PS51686">
    <property type="entry name" value="SAM_MT_RSMB_NOP"/>
    <property type="match status" value="1"/>
</dbReference>
<evidence type="ECO:0000256" key="6">
    <source>
        <dbReference type="ARBA" id="ARBA00022884"/>
    </source>
</evidence>
<evidence type="ECO:0000256" key="7">
    <source>
        <dbReference type="ARBA" id="ARBA00022946"/>
    </source>
</evidence>
<evidence type="ECO:0000256" key="5">
    <source>
        <dbReference type="ARBA" id="ARBA00022691"/>
    </source>
</evidence>
<evidence type="ECO:0000256" key="4">
    <source>
        <dbReference type="ARBA" id="ARBA00022679"/>
    </source>
</evidence>
<feature type="binding site" evidence="11">
    <location>
        <position position="380"/>
    </location>
    <ligand>
        <name>S-adenosyl-L-methionine</name>
        <dbReference type="ChEBI" id="CHEBI:59789"/>
    </ligand>
</feature>
<keyword evidence="6 11" id="KW-0694">RNA-binding</keyword>
<sequence>MLSQRSIISSRIYRCDVCVKRYKNRSPEHWANKLRKTNPANLALKHFDETYQKMFKHEWPSVRLALLTQNKYVALVNNFGDVEQTMEQLENLGALNVRQVYDIHREKLKEKEENKKKSTSSSTTNKEYKESLMKMTQNIEDIEDTGQDTKNEIRRGRPKEEEEDEEEDSVASSERAGYSYRNQSLQASMDSAELDKDRMVSPRDTASTGLQDFIPATQLKGMDEFLTDAELMESYRPSDEVDFKTVPEMELHISPYLQAYTFPIGDISEFPAPRRGVTGVFNYYCMDGASLVPVLALNVQPYDTVLDMCAAPGGKSLVALQTLYPDLIVANDMERSKRLINMFSQFIYDFNPRTDKRLQITNRNGVAITEENTYDKILVDVPCTNDRLSATDDFNNLFNPMKLKQRLTLPETQADLLTQALKLVKVGGSVVYSTCSLSPIQNDGVVHMTMKRIWEETKCEIEIKDLSEAIKPLRSIYSFANIKMSYGHLIKPYLPANFGPMYFCKFDKVS</sequence>
<dbReference type="EMBL" id="HBUF01209841">
    <property type="protein sequence ID" value="CAG6665204.1"/>
    <property type="molecule type" value="Transcribed_RNA"/>
</dbReference>
<dbReference type="Gene3D" id="3.40.50.150">
    <property type="entry name" value="Vaccinia Virus protein VP39"/>
    <property type="match status" value="1"/>
</dbReference>
<dbReference type="Pfam" id="PF01189">
    <property type="entry name" value="Methyltr_RsmB-F"/>
    <property type="match status" value="1"/>
</dbReference>
<evidence type="ECO:0000313" key="14">
    <source>
        <dbReference type="EMBL" id="CAG6665204.1"/>
    </source>
</evidence>
<dbReference type="AlphaFoldDB" id="A0A8D8SDC0"/>
<dbReference type="FunFam" id="3.40.50.150:FF:000055">
    <property type="entry name" value="5-methylcytosine rRNA methyltransferase NSUN4"/>
    <property type="match status" value="1"/>
</dbReference>
<reference evidence="14" key="1">
    <citation type="submission" date="2021-05" db="EMBL/GenBank/DDBJ databases">
        <authorList>
            <person name="Alioto T."/>
            <person name="Alioto T."/>
            <person name="Gomez Garrido J."/>
        </authorList>
    </citation>
    <scope>NUCLEOTIDE SEQUENCE</scope>
</reference>
<dbReference type="GO" id="GO:0005762">
    <property type="term" value="C:mitochondrial large ribosomal subunit"/>
    <property type="evidence" value="ECO:0007669"/>
    <property type="project" value="TreeGrafter"/>
</dbReference>
<dbReference type="SUPFAM" id="SSF53335">
    <property type="entry name" value="S-adenosyl-L-methionine-dependent methyltransferases"/>
    <property type="match status" value="1"/>
</dbReference>
<evidence type="ECO:0000256" key="12">
    <source>
        <dbReference type="SAM" id="MobiDB-lite"/>
    </source>
</evidence>
<comment type="similarity">
    <text evidence="11">Belongs to the class I-like SAM-binding methyltransferase superfamily. RsmB/NOP family.</text>
</comment>
<evidence type="ECO:0000256" key="10">
    <source>
        <dbReference type="ARBA" id="ARBA00049302"/>
    </source>
</evidence>
<evidence type="ECO:0000256" key="11">
    <source>
        <dbReference type="PROSITE-ProRule" id="PRU01023"/>
    </source>
</evidence>
<evidence type="ECO:0000256" key="9">
    <source>
        <dbReference type="ARBA" id="ARBA00042050"/>
    </source>
</evidence>
<dbReference type="GO" id="GO:0031167">
    <property type="term" value="P:rRNA methylation"/>
    <property type="evidence" value="ECO:0007669"/>
    <property type="project" value="TreeGrafter"/>
</dbReference>